<gene>
    <name evidence="1" type="ORF">LCGC14_1834640</name>
</gene>
<organism evidence="1">
    <name type="scientific">marine sediment metagenome</name>
    <dbReference type="NCBI Taxonomy" id="412755"/>
    <lineage>
        <taxon>unclassified sequences</taxon>
        <taxon>metagenomes</taxon>
        <taxon>ecological metagenomes</taxon>
    </lineage>
</organism>
<reference evidence="1" key="1">
    <citation type="journal article" date="2015" name="Nature">
        <title>Complex archaea that bridge the gap between prokaryotes and eukaryotes.</title>
        <authorList>
            <person name="Spang A."/>
            <person name="Saw J.H."/>
            <person name="Jorgensen S.L."/>
            <person name="Zaremba-Niedzwiedzka K."/>
            <person name="Martijn J."/>
            <person name="Lind A.E."/>
            <person name="van Eijk R."/>
            <person name="Schleper C."/>
            <person name="Guy L."/>
            <person name="Ettema T.J."/>
        </authorList>
    </citation>
    <scope>NUCLEOTIDE SEQUENCE</scope>
</reference>
<evidence type="ECO:0000313" key="1">
    <source>
        <dbReference type="EMBL" id="KKL97421.1"/>
    </source>
</evidence>
<dbReference type="EMBL" id="LAZR01018171">
    <property type="protein sequence ID" value="KKL97421.1"/>
    <property type="molecule type" value="Genomic_DNA"/>
</dbReference>
<proteinExistence type="predicted"/>
<comment type="caution">
    <text evidence="1">The sequence shown here is derived from an EMBL/GenBank/DDBJ whole genome shotgun (WGS) entry which is preliminary data.</text>
</comment>
<sequence>MDPDIVSAIYQFGGPTGIVTFLGWQGWKKLSSLERWMNKIDRRLLVIETRLEIGEEE</sequence>
<accession>A0A0F9H386</accession>
<dbReference type="AlphaFoldDB" id="A0A0F9H386"/>
<name>A0A0F9H386_9ZZZZ</name>
<protein>
    <submittedName>
        <fullName evidence="1">Uncharacterized protein</fullName>
    </submittedName>
</protein>